<sequence length="69" mass="7489">MAGFTVVESGCCQELGEIITCLPFVEPCDDRDEYVFWEPDAGRQSGARPEGLQRHAGSRLPYQSPATGG</sequence>
<feature type="region of interest" description="Disordered" evidence="1">
    <location>
        <begin position="39"/>
        <end position="69"/>
    </location>
</feature>
<gene>
    <name evidence="2" type="ORF">C2845_PM07G35360</name>
</gene>
<dbReference type="Proteomes" id="UP000275267">
    <property type="component" value="Unassembled WGS sequence"/>
</dbReference>
<reference evidence="3" key="1">
    <citation type="journal article" date="2019" name="Nat. Commun.">
        <title>The genome of broomcorn millet.</title>
        <authorList>
            <person name="Zou C."/>
            <person name="Miki D."/>
            <person name="Li D."/>
            <person name="Tang Q."/>
            <person name="Xiao L."/>
            <person name="Rajput S."/>
            <person name="Deng P."/>
            <person name="Jia W."/>
            <person name="Huang R."/>
            <person name="Zhang M."/>
            <person name="Sun Y."/>
            <person name="Hu J."/>
            <person name="Fu X."/>
            <person name="Schnable P.S."/>
            <person name="Li F."/>
            <person name="Zhang H."/>
            <person name="Feng B."/>
            <person name="Zhu X."/>
            <person name="Liu R."/>
            <person name="Schnable J.C."/>
            <person name="Zhu J.-K."/>
            <person name="Zhang H."/>
        </authorList>
    </citation>
    <scope>NUCLEOTIDE SEQUENCE [LARGE SCALE GENOMIC DNA]</scope>
</reference>
<proteinExistence type="predicted"/>
<name>A0A3L6SII0_PANMI</name>
<keyword evidence="3" id="KW-1185">Reference proteome</keyword>
<dbReference type="AlphaFoldDB" id="A0A3L6SII0"/>
<evidence type="ECO:0000313" key="3">
    <source>
        <dbReference type="Proteomes" id="UP000275267"/>
    </source>
</evidence>
<organism evidence="2 3">
    <name type="scientific">Panicum miliaceum</name>
    <name type="common">Proso millet</name>
    <name type="synonym">Broomcorn millet</name>
    <dbReference type="NCBI Taxonomy" id="4540"/>
    <lineage>
        <taxon>Eukaryota</taxon>
        <taxon>Viridiplantae</taxon>
        <taxon>Streptophyta</taxon>
        <taxon>Embryophyta</taxon>
        <taxon>Tracheophyta</taxon>
        <taxon>Spermatophyta</taxon>
        <taxon>Magnoliopsida</taxon>
        <taxon>Liliopsida</taxon>
        <taxon>Poales</taxon>
        <taxon>Poaceae</taxon>
        <taxon>PACMAD clade</taxon>
        <taxon>Panicoideae</taxon>
        <taxon>Panicodae</taxon>
        <taxon>Paniceae</taxon>
        <taxon>Panicinae</taxon>
        <taxon>Panicum</taxon>
        <taxon>Panicum sect. Panicum</taxon>
    </lineage>
</organism>
<comment type="caution">
    <text evidence="2">The sequence shown here is derived from an EMBL/GenBank/DDBJ whole genome shotgun (WGS) entry which is preliminary data.</text>
</comment>
<protein>
    <submittedName>
        <fullName evidence="2">GDSL esterase/lipase</fullName>
    </submittedName>
</protein>
<evidence type="ECO:0000256" key="1">
    <source>
        <dbReference type="SAM" id="MobiDB-lite"/>
    </source>
</evidence>
<accession>A0A3L6SII0</accession>
<dbReference type="EMBL" id="PQIB02000004">
    <property type="protein sequence ID" value="RLN22422.1"/>
    <property type="molecule type" value="Genomic_DNA"/>
</dbReference>
<evidence type="ECO:0000313" key="2">
    <source>
        <dbReference type="EMBL" id="RLN22422.1"/>
    </source>
</evidence>